<name>A0A383UR87_BLUHO</name>
<dbReference type="VEuPathDB" id="FungiDB:BLGHR1_12543"/>
<gene>
    <name evidence="1" type="ORF">BLGHR1_12543</name>
</gene>
<accession>A0A383UR87</accession>
<protein>
    <submittedName>
        <fullName evidence="1">Uncharacterized protein</fullName>
    </submittedName>
</protein>
<dbReference type="EMBL" id="UNSH01000041">
    <property type="protein sequence ID" value="SZF01772.1"/>
    <property type="molecule type" value="Genomic_DNA"/>
</dbReference>
<evidence type="ECO:0000313" key="1">
    <source>
        <dbReference type="EMBL" id="SZF01772.1"/>
    </source>
</evidence>
<sequence length="196" mass="22288">MPEPFIYINGWPGSGKHTTAKALERHLGEKARVVHNHLHIDLAGAILPRTSPEYYPLRQQLREVFFQTLAAASETFDHIYIFTDSQTDDPVGRSVTSHYAQAASDRGCAFIPVVLICDEEENLRRLRSQERLNLAKGGKGLLLDTDLLKGFRGQGKILKWPCKESLVIDVTHIGVEEVVRKILDHLQLIRQQRDYH</sequence>
<organism evidence="1 2">
    <name type="scientific">Blumeria hordei</name>
    <name type="common">Barley powdery mildew</name>
    <name type="synonym">Blumeria graminis f. sp. hordei</name>
    <dbReference type="NCBI Taxonomy" id="2867405"/>
    <lineage>
        <taxon>Eukaryota</taxon>
        <taxon>Fungi</taxon>
        <taxon>Dikarya</taxon>
        <taxon>Ascomycota</taxon>
        <taxon>Pezizomycotina</taxon>
        <taxon>Leotiomycetes</taxon>
        <taxon>Erysiphales</taxon>
        <taxon>Erysiphaceae</taxon>
        <taxon>Blumeria</taxon>
    </lineage>
</organism>
<dbReference type="Proteomes" id="UP000275772">
    <property type="component" value="Unassembled WGS sequence"/>
</dbReference>
<reference evidence="1 2" key="1">
    <citation type="submission" date="2017-11" db="EMBL/GenBank/DDBJ databases">
        <authorList>
            <person name="Kracher B."/>
        </authorList>
    </citation>
    <scope>NUCLEOTIDE SEQUENCE [LARGE SCALE GENOMIC DNA]</scope>
    <source>
        <strain evidence="1 2">RACE1</strain>
    </source>
</reference>
<dbReference type="Pfam" id="PF13238">
    <property type="entry name" value="AAA_18"/>
    <property type="match status" value="1"/>
</dbReference>
<dbReference type="SUPFAM" id="SSF52540">
    <property type="entry name" value="P-loop containing nucleoside triphosphate hydrolases"/>
    <property type="match status" value="1"/>
</dbReference>
<dbReference type="InterPro" id="IPR027417">
    <property type="entry name" value="P-loop_NTPase"/>
</dbReference>
<evidence type="ECO:0000313" key="2">
    <source>
        <dbReference type="Proteomes" id="UP000275772"/>
    </source>
</evidence>
<dbReference type="AlphaFoldDB" id="A0A383UR87"/>
<dbReference type="Gene3D" id="3.40.50.300">
    <property type="entry name" value="P-loop containing nucleotide triphosphate hydrolases"/>
    <property type="match status" value="1"/>
</dbReference>
<proteinExistence type="predicted"/>